<reference evidence="1 2" key="1">
    <citation type="submission" date="2019-04" db="EMBL/GenBank/DDBJ databases">
        <title>An improved genome assembly and genetic linkage map for asparagus bean, Vigna unguiculata ssp. sesquipedialis.</title>
        <authorList>
            <person name="Xia Q."/>
            <person name="Zhang R."/>
            <person name="Dong Y."/>
        </authorList>
    </citation>
    <scope>NUCLEOTIDE SEQUENCE [LARGE SCALE GENOMIC DNA]</scope>
    <source>
        <tissue evidence="1">Leaf</tissue>
    </source>
</reference>
<evidence type="ECO:0000313" key="1">
    <source>
        <dbReference type="EMBL" id="QCD93736.1"/>
    </source>
</evidence>
<keyword evidence="2" id="KW-1185">Reference proteome</keyword>
<organism evidence="1 2">
    <name type="scientific">Vigna unguiculata</name>
    <name type="common">Cowpea</name>
    <dbReference type="NCBI Taxonomy" id="3917"/>
    <lineage>
        <taxon>Eukaryota</taxon>
        <taxon>Viridiplantae</taxon>
        <taxon>Streptophyta</taxon>
        <taxon>Embryophyta</taxon>
        <taxon>Tracheophyta</taxon>
        <taxon>Spermatophyta</taxon>
        <taxon>Magnoliopsida</taxon>
        <taxon>eudicotyledons</taxon>
        <taxon>Gunneridae</taxon>
        <taxon>Pentapetalae</taxon>
        <taxon>rosids</taxon>
        <taxon>fabids</taxon>
        <taxon>Fabales</taxon>
        <taxon>Fabaceae</taxon>
        <taxon>Papilionoideae</taxon>
        <taxon>50 kb inversion clade</taxon>
        <taxon>NPAAA clade</taxon>
        <taxon>indigoferoid/millettioid clade</taxon>
        <taxon>Phaseoleae</taxon>
        <taxon>Vigna</taxon>
    </lineage>
</organism>
<sequence length="127" mass="14360">MNHELTRTEIKDSKNYAFLEQGVQKSLGGRGTAVGRLMLFYVHFWVPRRNRLARWGLLRQAITTKSEENWNTCRLAVRLVPQGDVFEGSDTNGAWRLATRVPRQAVWKCISPSSSGAALGIMQRQSA</sequence>
<name>A0A4D6M0K0_VIGUN</name>
<gene>
    <name evidence="1" type="ORF">DEO72_LG5g1812</name>
</gene>
<dbReference type="EMBL" id="CP039349">
    <property type="protein sequence ID" value="QCD93736.1"/>
    <property type="molecule type" value="Genomic_DNA"/>
</dbReference>
<dbReference type="Proteomes" id="UP000501690">
    <property type="component" value="Linkage Group LG5"/>
</dbReference>
<evidence type="ECO:0000313" key="2">
    <source>
        <dbReference type="Proteomes" id="UP000501690"/>
    </source>
</evidence>
<accession>A0A4D6M0K0</accession>
<dbReference type="AlphaFoldDB" id="A0A4D6M0K0"/>
<proteinExistence type="predicted"/>
<protein>
    <submittedName>
        <fullName evidence="1">Uncharacterized protein</fullName>
    </submittedName>
</protein>